<protein>
    <submittedName>
        <fullName evidence="2">Uncharacterized protein</fullName>
    </submittedName>
</protein>
<gene>
    <name evidence="2" type="ORF">J2S18_000077</name>
</gene>
<dbReference type="EMBL" id="JAUSUF010000001">
    <property type="protein sequence ID" value="MDQ0148160.1"/>
    <property type="molecule type" value="Genomic_DNA"/>
</dbReference>
<keyword evidence="1" id="KW-1133">Transmembrane helix</keyword>
<organism evidence="2 3">
    <name type="scientific">Eubacterium multiforme</name>
    <dbReference type="NCBI Taxonomy" id="83339"/>
    <lineage>
        <taxon>Bacteria</taxon>
        <taxon>Bacillati</taxon>
        <taxon>Bacillota</taxon>
        <taxon>Clostridia</taxon>
        <taxon>Eubacteriales</taxon>
        <taxon>Eubacteriaceae</taxon>
        <taxon>Eubacterium</taxon>
    </lineage>
</organism>
<dbReference type="Proteomes" id="UP001228504">
    <property type="component" value="Unassembled WGS sequence"/>
</dbReference>
<keyword evidence="1" id="KW-0472">Membrane</keyword>
<evidence type="ECO:0000313" key="3">
    <source>
        <dbReference type="Proteomes" id="UP001228504"/>
    </source>
</evidence>
<evidence type="ECO:0000256" key="1">
    <source>
        <dbReference type="SAM" id="Phobius"/>
    </source>
</evidence>
<evidence type="ECO:0000313" key="2">
    <source>
        <dbReference type="EMBL" id="MDQ0148160.1"/>
    </source>
</evidence>
<dbReference type="RefSeq" id="WP_307481760.1">
    <property type="nucleotide sequence ID" value="NZ_JAUSUF010000001.1"/>
</dbReference>
<sequence length="42" mass="4842">MKPLLYLVVGLPLIFVIILITHNVIKIKKSRDEALNKKNNIK</sequence>
<comment type="caution">
    <text evidence="2">The sequence shown here is derived from an EMBL/GenBank/DDBJ whole genome shotgun (WGS) entry which is preliminary data.</text>
</comment>
<proteinExistence type="predicted"/>
<name>A0ABT9UNE1_9FIRM</name>
<reference evidence="2 3" key="1">
    <citation type="submission" date="2023-07" db="EMBL/GenBank/DDBJ databases">
        <title>Genomic Encyclopedia of Type Strains, Phase IV (KMG-IV): sequencing the most valuable type-strain genomes for metagenomic binning, comparative biology and taxonomic classification.</title>
        <authorList>
            <person name="Goeker M."/>
        </authorList>
    </citation>
    <scope>NUCLEOTIDE SEQUENCE [LARGE SCALE GENOMIC DNA]</scope>
    <source>
        <strain evidence="2 3">DSM 20694</strain>
    </source>
</reference>
<accession>A0ABT9UNE1</accession>
<keyword evidence="3" id="KW-1185">Reference proteome</keyword>
<keyword evidence="1" id="KW-0812">Transmembrane</keyword>
<feature type="transmembrane region" description="Helical" evidence="1">
    <location>
        <begin position="6"/>
        <end position="25"/>
    </location>
</feature>